<feature type="transmembrane region" description="Helical" evidence="8">
    <location>
        <begin position="508"/>
        <end position="528"/>
    </location>
</feature>
<dbReference type="RefSeq" id="WP_171321867.1">
    <property type="nucleotide sequence ID" value="NZ_JABFBC010000001.1"/>
</dbReference>
<feature type="signal peptide" evidence="9">
    <location>
        <begin position="1"/>
        <end position="19"/>
    </location>
</feature>
<evidence type="ECO:0000256" key="8">
    <source>
        <dbReference type="SAM" id="Phobius"/>
    </source>
</evidence>
<dbReference type="InterPro" id="IPR049278">
    <property type="entry name" value="MS_channel_C"/>
</dbReference>
<dbReference type="SUPFAM" id="SSF82861">
    <property type="entry name" value="Mechanosensitive channel protein MscS (YggB), transmembrane region"/>
    <property type="match status" value="1"/>
</dbReference>
<feature type="transmembrane region" description="Helical" evidence="8">
    <location>
        <begin position="375"/>
        <end position="393"/>
    </location>
</feature>
<feature type="transmembrane region" description="Helical" evidence="8">
    <location>
        <begin position="138"/>
        <end position="159"/>
    </location>
</feature>
<evidence type="ECO:0000259" key="13">
    <source>
        <dbReference type="Pfam" id="PF25392"/>
    </source>
</evidence>
<dbReference type="EMBL" id="JABFBC010000001">
    <property type="protein sequence ID" value="NNU79143.1"/>
    <property type="molecule type" value="Genomic_DNA"/>
</dbReference>
<dbReference type="InterPro" id="IPR010920">
    <property type="entry name" value="LSM_dom_sf"/>
</dbReference>
<comment type="subcellular location">
    <subcellularLocation>
        <location evidence="1">Cell membrane</location>
        <topology evidence="1">Multi-pass membrane protein</topology>
    </subcellularLocation>
</comment>
<evidence type="ECO:0000256" key="6">
    <source>
        <dbReference type="ARBA" id="ARBA00023136"/>
    </source>
</evidence>
<dbReference type="InterPro" id="IPR049142">
    <property type="entry name" value="MS_channel_1st"/>
</dbReference>
<proteinExistence type="inferred from homology"/>
<dbReference type="Pfam" id="PF00924">
    <property type="entry name" value="MS_channel_2nd"/>
    <property type="match status" value="1"/>
</dbReference>
<dbReference type="SUPFAM" id="SSF50182">
    <property type="entry name" value="Sm-like ribonucleoproteins"/>
    <property type="match status" value="1"/>
</dbReference>
<feature type="compositionally biased region" description="Low complexity" evidence="7">
    <location>
        <begin position="70"/>
        <end position="79"/>
    </location>
</feature>
<evidence type="ECO:0000256" key="9">
    <source>
        <dbReference type="SAM" id="SignalP"/>
    </source>
</evidence>
<reference evidence="14 15" key="1">
    <citation type="submission" date="2020-05" db="EMBL/GenBank/DDBJ databases">
        <title>Gimesia benthica sp. nov., a novel planctomycete isolated from a deep-sea water sample of the Northwest Indian Ocean.</title>
        <authorList>
            <person name="Wang J."/>
            <person name="Ruan C."/>
            <person name="Song L."/>
            <person name="Zhu Y."/>
            <person name="Li A."/>
            <person name="Zheng X."/>
            <person name="Wang L."/>
            <person name="Lu Z."/>
            <person name="Huang Y."/>
            <person name="Du W."/>
            <person name="Zhou Y."/>
            <person name="Huang L."/>
            <person name="Dai X."/>
        </authorList>
    </citation>
    <scope>NUCLEOTIDE SEQUENCE [LARGE SCALE GENOMIC DNA]</scope>
    <source>
        <strain evidence="14 15">YYQ-30</strain>
    </source>
</reference>
<feature type="domain" description="Mechanosensitive ion channel transmembrane helices 2/3" evidence="12">
    <location>
        <begin position="515"/>
        <end position="553"/>
    </location>
</feature>
<dbReference type="PANTHER" id="PTHR30460">
    <property type="entry name" value="MODERATE CONDUCTANCE MECHANOSENSITIVE CHANNEL YBIO"/>
    <property type="match status" value="1"/>
</dbReference>
<dbReference type="Pfam" id="PF21082">
    <property type="entry name" value="MS_channel_3rd"/>
    <property type="match status" value="1"/>
</dbReference>
<comment type="caution">
    <text evidence="14">The sequence shown here is derived from an EMBL/GenBank/DDBJ whole genome shotgun (WGS) entry which is preliminary data.</text>
</comment>
<feature type="domain" description="Mechanosensitive ion channel MscS C-terminal" evidence="11">
    <location>
        <begin position="625"/>
        <end position="712"/>
    </location>
</feature>
<feature type="region of interest" description="Disordered" evidence="7">
    <location>
        <begin position="70"/>
        <end position="89"/>
    </location>
</feature>
<evidence type="ECO:0000256" key="5">
    <source>
        <dbReference type="ARBA" id="ARBA00022989"/>
    </source>
</evidence>
<keyword evidence="5 8" id="KW-1133">Transmembrane helix</keyword>
<feature type="domain" description="Mechanosensitive ion channel MscS" evidence="10">
    <location>
        <begin position="555"/>
        <end position="611"/>
    </location>
</feature>
<evidence type="ECO:0000256" key="7">
    <source>
        <dbReference type="SAM" id="MobiDB-lite"/>
    </source>
</evidence>
<dbReference type="SUPFAM" id="SSF82689">
    <property type="entry name" value="Mechanosensitive channel protein MscS (YggB), C-terminal domain"/>
    <property type="match status" value="1"/>
</dbReference>
<feature type="region of interest" description="Disordered" evidence="7">
    <location>
        <begin position="733"/>
        <end position="755"/>
    </location>
</feature>
<dbReference type="AlphaFoldDB" id="A0A849KQ05"/>
<dbReference type="Proteomes" id="UP000572377">
    <property type="component" value="Unassembled WGS sequence"/>
</dbReference>
<feature type="domain" description="Moderate conductance mechanosensitive channel YbiO-like transmembrane helix 1" evidence="13">
    <location>
        <begin position="375"/>
        <end position="453"/>
    </location>
</feature>
<dbReference type="InterPro" id="IPR011014">
    <property type="entry name" value="MscS_channel_TM-2"/>
</dbReference>
<dbReference type="InterPro" id="IPR011066">
    <property type="entry name" value="MscS_channel_C_sf"/>
</dbReference>
<feature type="transmembrane region" description="Helical" evidence="8">
    <location>
        <begin position="465"/>
        <end position="487"/>
    </location>
</feature>
<comment type="similarity">
    <text evidence="2">Belongs to the MscS (TC 1.A.23) family.</text>
</comment>
<keyword evidence="15" id="KW-1185">Reference proteome</keyword>
<dbReference type="GO" id="GO:0008381">
    <property type="term" value="F:mechanosensitive monoatomic ion channel activity"/>
    <property type="evidence" value="ECO:0007669"/>
    <property type="project" value="InterPro"/>
</dbReference>
<feature type="transmembrane region" description="Helical" evidence="8">
    <location>
        <begin position="425"/>
        <end position="445"/>
    </location>
</feature>
<feature type="transmembrane region" description="Helical" evidence="8">
    <location>
        <begin position="534"/>
        <end position="552"/>
    </location>
</feature>
<keyword evidence="4 8" id="KW-0812">Transmembrane</keyword>
<feature type="chain" id="PRO_5032523682" evidence="9">
    <location>
        <begin position="20"/>
        <end position="755"/>
    </location>
</feature>
<dbReference type="PANTHER" id="PTHR30460:SF0">
    <property type="entry name" value="MODERATE CONDUCTANCE MECHANOSENSITIVE CHANNEL YBIO"/>
    <property type="match status" value="1"/>
</dbReference>
<feature type="transmembrane region" description="Helical" evidence="8">
    <location>
        <begin position="221"/>
        <end position="240"/>
    </location>
</feature>
<dbReference type="InterPro" id="IPR006685">
    <property type="entry name" value="MscS_channel_2nd"/>
</dbReference>
<keyword evidence="3" id="KW-1003">Cell membrane</keyword>
<dbReference type="Gene3D" id="1.10.287.1260">
    <property type="match status" value="1"/>
</dbReference>
<feature type="transmembrane region" description="Helical" evidence="8">
    <location>
        <begin position="288"/>
        <end position="308"/>
    </location>
</feature>
<keyword evidence="6 8" id="KW-0472">Membrane</keyword>
<dbReference type="InterPro" id="IPR045276">
    <property type="entry name" value="YbiO_bact"/>
</dbReference>
<dbReference type="InterPro" id="IPR057485">
    <property type="entry name" value="YbiO-like_TM1"/>
</dbReference>
<evidence type="ECO:0000256" key="4">
    <source>
        <dbReference type="ARBA" id="ARBA00022692"/>
    </source>
</evidence>
<dbReference type="Pfam" id="PF25392">
    <property type="entry name" value="MS_channel_TM1"/>
    <property type="match status" value="1"/>
</dbReference>
<name>A0A849KQ05_9RHOB</name>
<dbReference type="GO" id="GO:0005886">
    <property type="term" value="C:plasma membrane"/>
    <property type="evidence" value="ECO:0007669"/>
    <property type="project" value="UniProtKB-SubCell"/>
</dbReference>
<dbReference type="Pfam" id="PF21088">
    <property type="entry name" value="MS_channel_1st"/>
    <property type="match status" value="1"/>
</dbReference>
<dbReference type="Gene3D" id="2.30.30.60">
    <property type="match status" value="1"/>
</dbReference>
<evidence type="ECO:0000259" key="12">
    <source>
        <dbReference type="Pfam" id="PF21088"/>
    </source>
</evidence>
<keyword evidence="9" id="KW-0732">Signal</keyword>
<evidence type="ECO:0000313" key="14">
    <source>
        <dbReference type="EMBL" id="NNU79143.1"/>
    </source>
</evidence>
<accession>A0A849KQ05</accession>
<evidence type="ECO:0000313" key="15">
    <source>
        <dbReference type="Proteomes" id="UP000572377"/>
    </source>
</evidence>
<evidence type="ECO:0000259" key="11">
    <source>
        <dbReference type="Pfam" id="PF21082"/>
    </source>
</evidence>
<gene>
    <name evidence="14" type="ORF">HMH01_01710</name>
</gene>
<feature type="transmembrane region" description="Helical" evidence="8">
    <location>
        <begin position="345"/>
        <end position="363"/>
    </location>
</feature>
<organism evidence="14 15">
    <name type="scientific">Halovulum dunhuangense</name>
    <dbReference type="NCBI Taxonomy" id="1505036"/>
    <lineage>
        <taxon>Bacteria</taxon>
        <taxon>Pseudomonadati</taxon>
        <taxon>Pseudomonadota</taxon>
        <taxon>Alphaproteobacteria</taxon>
        <taxon>Rhodobacterales</taxon>
        <taxon>Paracoccaceae</taxon>
        <taxon>Halovulum</taxon>
    </lineage>
</organism>
<dbReference type="InterPro" id="IPR023408">
    <property type="entry name" value="MscS_beta-dom_sf"/>
</dbReference>
<sequence>MLRILAILCLMFWGVAAQAQFVPSAPAEDAAAEQSAPGTPSTEALIQLLRDDAAREALISQLEAGAAATGAAAGEAEAAPPSEPERPTSVGRQIAEFTTGVAQGVADQIALLLDRLQNLPRTLSALGDAVDPGVVTDALVDLAFVIAVTYAAFLAFRVISWRMSRRLARPAETRGWLPTAGLNLLSTLTEVVVVLLAYGAGYLLTLLFYNEFGVIQIRQSLYLNAFLTVEMAKVIGRALLAPRYSSLRLISIPDAGAQSLWRWLSKSTTILGYGLLLAVPIVNSSAGYFAGASLNMAISAAVVLYTTFRVVRARRPVAQWLHKDADGDTPESGQRQPILAQMADLWHWPVLVYLLVLLAIVLARPGDVLLPMLKATSLIVATVVIGMMAVDFLRRTAAHGVRLPGYLSARLPLLEKRVNGLVPQFLLVIRLIVIALVIAMSLNFAGLWDFDRWLSSDAGSGLVSALVSVFLIVFVAFLVWLALASWVEFRLNPYYGRPPSSRETTLLALLRNAATIAILVLTLMFTLSELGLDIAPLLASAGVLGLAIGFGAQKMVQDIITGIFIQFENAMNVGDVVTVGGITGTVEKLTVRSVSLRDVSGTFHIIPFSSVDLVSNFMRDFSYFVADIGVAYREDIEMAKAAMMDAFEELRADPEQSQYLLGDLEWFGLNSFGDSAIVLRARIKTLPGKQWGVGRAYNLIIKRIFDERSIEIPFPHQTIYFGEDRTGRAPALHIRQEPSEPGTAEQIKHKPSSTE</sequence>
<evidence type="ECO:0000256" key="1">
    <source>
        <dbReference type="ARBA" id="ARBA00004651"/>
    </source>
</evidence>
<dbReference type="Gene3D" id="3.30.70.100">
    <property type="match status" value="1"/>
</dbReference>
<feature type="transmembrane region" description="Helical" evidence="8">
    <location>
        <begin position="260"/>
        <end position="282"/>
    </location>
</feature>
<evidence type="ECO:0000256" key="2">
    <source>
        <dbReference type="ARBA" id="ARBA00008017"/>
    </source>
</evidence>
<feature type="transmembrane region" description="Helical" evidence="8">
    <location>
        <begin position="180"/>
        <end position="209"/>
    </location>
</feature>
<evidence type="ECO:0000256" key="3">
    <source>
        <dbReference type="ARBA" id="ARBA00022475"/>
    </source>
</evidence>
<protein>
    <submittedName>
        <fullName evidence="14">Mechanosensitive ion channel</fullName>
    </submittedName>
</protein>
<evidence type="ECO:0000259" key="10">
    <source>
        <dbReference type="Pfam" id="PF00924"/>
    </source>
</evidence>